<dbReference type="KEGG" id="tng:GSTEN00037079G001"/>
<reference evidence="1" key="2">
    <citation type="submission" date="2004-02" db="EMBL/GenBank/DDBJ databases">
        <authorList>
            <consortium name="Genoscope"/>
            <consortium name="Whitehead Institute Centre for Genome Research"/>
        </authorList>
    </citation>
    <scope>NUCLEOTIDE SEQUENCE</scope>
</reference>
<organism evidence="1">
    <name type="scientific">Tetraodon nigroviridis</name>
    <name type="common">Spotted green pufferfish</name>
    <name type="synonym">Chelonodon nigroviridis</name>
    <dbReference type="NCBI Taxonomy" id="99883"/>
    <lineage>
        <taxon>Eukaryota</taxon>
        <taxon>Metazoa</taxon>
        <taxon>Chordata</taxon>
        <taxon>Craniata</taxon>
        <taxon>Vertebrata</taxon>
        <taxon>Euteleostomi</taxon>
        <taxon>Actinopterygii</taxon>
        <taxon>Neopterygii</taxon>
        <taxon>Teleostei</taxon>
        <taxon>Neoteleostei</taxon>
        <taxon>Acanthomorphata</taxon>
        <taxon>Eupercaria</taxon>
        <taxon>Tetraodontiformes</taxon>
        <taxon>Tetradontoidea</taxon>
        <taxon>Tetraodontidae</taxon>
        <taxon>Tetraodon</taxon>
    </lineage>
</organism>
<protein>
    <submittedName>
        <fullName evidence="1">Chromosome undetermined SCAF22664, whole genome shotgun sequence</fullName>
    </submittedName>
</protein>
<proteinExistence type="predicted"/>
<sequence length="66" mass="7339">AIPLSPAAWGMMADQGGTALCPVAKLPAEVVQQDQRGRCYLRTFRKIILLDRCVSIQYLYRESLVG</sequence>
<accession>Q4RAY4</accession>
<evidence type="ECO:0000313" key="1">
    <source>
        <dbReference type="EMBL" id="CAG14449.1"/>
    </source>
</evidence>
<gene>
    <name evidence="1" type="ORF">GSTENG00037079001</name>
</gene>
<dbReference type="EMBL" id="CAAE01022664">
    <property type="protein sequence ID" value="CAG14449.1"/>
    <property type="molecule type" value="Genomic_DNA"/>
</dbReference>
<feature type="non-terminal residue" evidence="1">
    <location>
        <position position="1"/>
    </location>
</feature>
<name>Q4RAY4_TETNG</name>
<dbReference type="AlphaFoldDB" id="Q4RAY4"/>
<reference evidence="1" key="1">
    <citation type="journal article" date="2004" name="Nature">
        <title>Genome duplication in the teleost fish Tetraodon nigroviridis reveals the early vertebrate proto-karyotype.</title>
        <authorList>
            <person name="Jaillon O."/>
            <person name="Aury J.-M."/>
            <person name="Brunet F."/>
            <person name="Petit J.-L."/>
            <person name="Stange-Thomann N."/>
            <person name="Mauceli E."/>
            <person name="Bouneau L."/>
            <person name="Fischer C."/>
            <person name="Ozouf-Costaz C."/>
            <person name="Bernot A."/>
            <person name="Nicaud S."/>
            <person name="Jaffe D."/>
            <person name="Fisher S."/>
            <person name="Lutfalla G."/>
            <person name="Dossat C."/>
            <person name="Segurens B."/>
            <person name="Dasilva C."/>
            <person name="Salanoubat M."/>
            <person name="Levy M."/>
            <person name="Boudet N."/>
            <person name="Castellano S."/>
            <person name="Anthouard V."/>
            <person name="Jubin C."/>
            <person name="Castelli V."/>
            <person name="Katinka M."/>
            <person name="Vacherie B."/>
            <person name="Biemont C."/>
            <person name="Skalli Z."/>
            <person name="Cattolico L."/>
            <person name="Poulain J."/>
            <person name="De Berardinis V."/>
            <person name="Cruaud C."/>
            <person name="Duprat S."/>
            <person name="Brottier P."/>
            <person name="Coutanceau J.-P."/>
            <person name="Gouzy J."/>
            <person name="Parra G."/>
            <person name="Lardier G."/>
            <person name="Chapple C."/>
            <person name="McKernan K.J."/>
            <person name="McEwan P."/>
            <person name="Bosak S."/>
            <person name="Kellis M."/>
            <person name="Volff J.-N."/>
            <person name="Guigo R."/>
            <person name="Zody M.C."/>
            <person name="Mesirov J."/>
            <person name="Lindblad-Toh K."/>
            <person name="Birren B."/>
            <person name="Nusbaum C."/>
            <person name="Kahn D."/>
            <person name="Robinson-Rechavi M."/>
            <person name="Laudet V."/>
            <person name="Schachter V."/>
            <person name="Quetier F."/>
            <person name="Saurin W."/>
            <person name="Scarpelli C."/>
            <person name="Wincker P."/>
            <person name="Lander E.S."/>
            <person name="Weissenbach J."/>
            <person name="Roest Crollius H."/>
        </authorList>
    </citation>
    <scope>NUCLEOTIDE SEQUENCE [LARGE SCALE GENOMIC DNA]</scope>
</reference>